<dbReference type="CTD" id="20202604"/>
<dbReference type="GO" id="GO:0005576">
    <property type="term" value="C:extracellular region"/>
    <property type="evidence" value="ECO:0007669"/>
    <property type="project" value="UniProtKB-SubCell"/>
</dbReference>
<keyword evidence="10" id="KW-1185">Reference proteome</keyword>
<dbReference type="OrthoDB" id="10021323at2759"/>
<dbReference type="Pfam" id="PF02822">
    <property type="entry name" value="Antistasin"/>
    <property type="match status" value="1"/>
</dbReference>
<comment type="similarity">
    <text evidence="2">Belongs to the protease inhibitor I15 (antistasin) family.</text>
</comment>
<accession>T1F1A4</accession>
<evidence type="ECO:0000256" key="4">
    <source>
        <dbReference type="ARBA" id="ARBA00022690"/>
    </source>
</evidence>
<feature type="signal peptide" evidence="6">
    <location>
        <begin position="1"/>
        <end position="18"/>
    </location>
</feature>
<reference evidence="10" key="1">
    <citation type="submission" date="2012-12" db="EMBL/GenBank/DDBJ databases">
        <authorList>
            <person name="Hellsten U."/>
            <person name="Grimwood J."/>
            <person name="Chapman J.A."/>
            <person name="Shapiro H."/>
            <person name="Aerts A."/>
            <person name="Otillar R.P."/>
            <person name="Terry A.Y."/>
            <person name="Boore J.L."/>
            <person name="Simakov O."/>
            <person name="Marletaz F."/>
            <person name="Cho S.-J."/>
            <person name="Edsinger-Gonzales E."/>
            <person name="Havlak P."/>
            <person name="Kuo D.-H."/>
            <person name="Larsson T."/>
            <person name="Lv J."/>
            <person name="Arendt D."/>
            <person name="Savage R."/>
            <person name="Osoegawa K."/>
            <person name="de Jong P."/>
            <person name="Lindberg D.R."/>
            <person name="Seaver E.C."/>
            <person name="Weisblat D.A."/>
            <person name="Putnam N.H."/>
            <person name="Grigoriev I.V."/>
            <person name="Rokhsar D.S."/>
        </authorList>
    </citation>
    <scope>NUCLEOTIDE SEQUENCE</scope>
</reference>
<evidence type="ECO:0000256" key="6">
    <source>
        <dbReference type="SAM" id="SignalP"/>
    </source>
</evidence>
<dbReference type="InParanoid" id="T1F1A4"/>
<gene>
    <name evidence="9" type="primary">20202604</name>
    <name evidence="8" type="ORF">HELRODRAFT_169035</name>
</gene>
<dbReference type="InterPro" id="IPR004094">
    <property type="entry name" value="Antistasin-like"/>
</dbReference>
<keyword evidence="6" id="KW-0732">Signal</keyword>
<dbReference type="EMBL" id="AMQM01003161">
    <property type="status" value="NOT_ANNOTATED_CDS"/>
    <property type="molecule type" value="Genomic_DNA"/>
</dbReference>
<name>T1F1A4_HELRO</name>
<evidence type="ECO:0000256" key="5">
    <source>
        <dbReference type="ARBA" id="ARBA00022900"/>
    </source>
</evidence>
<feature type="chain" id="PRO_5010980160" description="Antistasin-like domain-containing protein" evidence="6">
    <location>
        <begin position="19"/>
        <end position="146"/>
    </location>
</feature>
<evidence type="ECO:0000256" key="1">
    <source>
        <dbReference type="ARBA" id="ARBA00004613"/>
    </source>
</evidence>
<evidence type="ECO:0000259" key="7">
    <source>
        <dbReference type="Pfam" id="PF02822"/>
    </source>
</evidence>
<dbReference type="RefSeq" id="XP_009013116.1">
    <property type="nucleotide sequence ID" value="XM_009014868.1"/>
</dbReference>
<dbReference type="PROSITE" id="PS51257">
    <property type="entry name" value="PROKAR_LIPOPROTEIN"/>
    <property type="match status" value="1"/>
</dbReference>
<dbReference type="Proteomes" id="UP000015101">
    <property type="component" value="Unassembled WGS sequence"/>
</dbReference>
<dbReference type="HOGENOM" id="CLU_1679850_0_0_1"/>
<dbReference type="GeneID" id="20202604"/>
<dbReference type="EMBL" id="KB096023">
    <property type="protein sequence ID" value="ESO09094.1"/>
    <property type="molecule type" value="Genomic_DNA"/>
</dbReference>
<reference evidence="8 10" key="2">
    <citation type="journal article" date="2013" name="Nature">
        <title>Insights into bilaterian evolution from three spiralian genomes.</title>
        <authorList>
            <person name="Simakov O."/>
            <person name="Marletaz F."/>
            <person name="Cho S.J."/>
            <person name="Edsinger-Gonzales E."/>
            <person name="Havlak P."/>
            <person name="Hellsten U."/>
            <person name="Kuo D.H."/>
            <person name="Larsson T."/>
            <person name="Lv J."/>
            <person name="Arendt D."/>
            <person name="Savage R."/>
            <person name="Osoegawa K."/>
            <person name="de Jong P."/>
            <person name="Grimwood J."/>
            <person name="Chapman J.A."/>
            <person name="Shapiro H."/>
            <person name="Aerts A."/>
            <person name="Otillar R.P."/>
            <person name="Terry A.Y."/>
            <person name="Boore J.L."/>
            <person name="Grigoriev I.V."/>
            <person name="Lindberg D.R."/>
            <person name="Seaver E.C."/>
            <person name="Weisblat D.A."/>
            <person name="Putnam N.H."/>
            <person name="Rokhsar D.S."/>
        </authorList>
    </citation>
    <scope>NUCLEOTIDE SEQUENCE</scope>
</reference>
<protein>
    <recommendedName>
        <fullName evidence="7">Antistasin-like domain-containing protein</fullName>
    </recommendedName>
</protein>
<proteinExistence type="inferred from homology"/>
<evidence type="ECO:0000313" key="8">
    <source>
        <dbReference type="EMBL" id="ESO09094.1"/>
    </source>
</evidence>
<evidence type="ECO:0000313" key="10">
    <source>
        <dbReference type="Proteomes" id="UP000015101"/>
    </source>
</evidence>
<sequence length="146" mass="15793">MFARVIIAVSVLQVIACACPECVKYNNPYPVHFKGTEKFYECSCVQDLSGCPTDKFLCPAGQMCTIKPIPTCTFTPCGLKSAVCEPFTSCPAVTCADKCSVSGYIRDPNNCQTCSCVDPCKETTCPVDKKCIKTNMIGTGFIGMCY</sequence>
<keyword evidence="4" id="KW-0646">Protease inhibitor</keyword>
<feature type="domain" description="Antistasin-like" evidence="7">
    <location>
        <begin position="90"/>
        <end position="116"/>
    </location>
</feature>
<evidence type="ECO:0000256" key="3">
    <source>
        <dbReference type="ARBA" id="ARBA00022525"/>
    </source>
</evidence>
<organism evidence="9 10">
    <name type="scientific">Helobdella robusta</name>
    <name type="common">Californian leech</name>
    <dbReference type="NCBI Taxonomy" id="6412"/>
    <lineage>
        <taxon>Eukaryota</taxon>
        <taxon>Metazoa</taxon>
        <taxon>Spiralia</taxon>
        <taxon>Lophotrochozoa</taxon>
        <taxon>Annelida</taxon>
        <taxon>Clitellata</taxon>
        <taxon>Hirudinea</taxon>
        <taxon>Rhynchobdellida</taxon>
        <taxon>Glossiphoniidae</taxon>
        <taxon>Helobdella</taxon>
    </lineage>
</organism>
<dbReference type="GO" id="GO:0004867">
    <property type="term" value="F:serine-type endopeptidase inhibitor activity"/>
    <property type="evidence" value="ECO:0007669"/>
    <property type="project" value="UniProtKB-KW"/>
</dbReference>
<dbReference type="EnsemblMetazoa" id="HelroT169035">
    <property type="protein sequence ID" value="HelroP169035"/>
    <property type="gene ID" value="HelroG169035"/>
</dbReference>
<keyword evidence="3" id="KW-0964">Secreted</keyword>
<evidence type="ECO:0000313" key="9">
    <source>
        <dbReference type="EnsemblMetazoa" id="HelroP169035"/>
    </source>
</evidence>
<comment type="subcellular location">
    <subcellularLocation>
        <location evidence="1">Secreted</location>
    </subcellularLocation>
</comment>
<keyword evidence="5" id="KW-0722">Serine protease inhibitor</keyword>
<dbReference type="KEGG" id="hro:HELRODRAFT_169035"/>
<evidence type="ECO:0000256" key="2">
    <source>
        <dbReference type="ARBA" id="ARBA00008768"/>
    </source>
</evidence>
<dbReference type="AlphaFoldDB" id="T1F1A4"/>
<reference evidence="9" key="3">
    <citation type="submission" date="2015-06" db="UniProtKB">
        <authorList>
            <consortium name="EnsemblMetazoa"/>
        </authorList>
    </citation>
    <scope>IDENTIFICATION</scope>
</reference>